<dbReference type="AlphaFoldDB" id="A0A914ZUU3"/>
<evidence type="ECO:0000313" key="1">
    <source>
        <dbReference type="Proteomes" id="UP000887569"/>
    </source>
</evidence>
<protein>
    <submittedName>
        <fullName evidence="2">Secreted protein</fullName>
    </submittedName>
</protein>
<keyword evidence="1" id="KW-1185">Reference proteome</keyword>
<evidence type="ECO:0000313" key="2">
    <source>
        <dbReference type="WBParaSite" id="PgB11_g084_t01"/>
    </source>
</evidence>
<proteinExistence type="predicted"/>
<organism evidence="1 2">
    <name type="scientific">Parascaris univalens</name>
    <name type="common">Nematode worm</name>
    <dbReference type="NCBI Taxonomy" id="6257"/>
    <lineage>
        <taxon>Eukaryota</taxon>
        <taxon>Metazoa</taxon>
        <taxon>Ecdysozoa</taxon>
        <taxon>Nematoda</taxon>
        <taxon>Chromadorea</taxon>
        <taxon>Rhabditida</taxon>
        <taxon>Spirurina</taxon>
        <taxon>Ascaridomorpha</taxon>
        <taxon>Ascaridoidea</taxon>
        <taxon>Ascarididae</taxon>
        <taxon>Parascaris</taxon>
    </lineage>
</organism>
<reference evidence="2" key="1">
    <citation type="submission" date="2022-11" db="UniProtKB">
        <authorList>
            <consortium name="WormBaseParasite"/>
        </authorList>
    </citation>
    <scope>IDENTIFICATION</scope>
</reference>
<dbReference type="Proteomes" id="UP000887569">
    <property type="component" value="Unplaced"/>
</dbReference>
<sequence length="136" mass="15156">MPLSRRISKHCDAVMLWTAVSSRVTARLHQRKHFVQTVRDTFVQKFDARRRAVRSVRPTKSINCQRFLRVASMPSCWTISFVMDEGSLPTSNSTGTLIVFVRGAPPLTSTKVDKSKTVLSCACCSGLAIAETVRIV</sequence>
<name>A0A914ZUU3_PARUN</name>
<dbReference type="WBParaSite" id="PgB11_g084_t01">
    <property type="protein sequence ID" value="PgB11_g084_t01"/>
    <property type="gene ID" value="PgB11_g084"/>
</dbReference>
<accession>A0A914ZUU3</accession>